<sequence>MKKTWLAAALATALTAPSAFSFELTTEQQKLSYSLGLIVGGQLKQDVQDVDLEAFQEGLQTIYTDGEPLLTPDQVNQVMQAFQQRKIEEQRQEVAKLAQANMEKGQSYLTDNGKKDGVMTTESGLQYQQLKAGNGKKPLATDNVQVHYRGTLVDGTEFDSSYSRGEPVTFPLNGVIAGWTEGVQLMDEGSKARLVIPSDLAYGPGGMGNAIGPNETLVFEIELLKIMPAAEAEAAK</sequence>
<dbReference type="GO" id="GO:0006457">
    <property type="term" value="P:protein folding"/>
    <property type="evidence" value="ECO:0007669"/>
    <property type="project" value="InterPro"/>
</dbReference>
<evidence type="ECO:0000259" key="9">
    <source>
        <dbReference type="PROSITE" id="PS50059"/>
    </source>
</evidence>
<dbReference type="Pfam" id="PF00254">
    <property type="entry name" value="FKBP_C"/>
    <property type="match status" value="1"/>
</dbReference>
<dbReference type="InterPro" id="IPR001179">
    <property type="entry name" value="PPIase_FKBP_dom"/>
</dbReference>
<dbReference type="AlphaFoldDB" id="A0A8J7FLU4"/>
<organism evidence="10 11">
    <name type="scientific">Pontibacterium sinense</name>
    <dbReference type="NCBI Taxonomy" id="2781979"/>
    <lineage>
        <taxon>Bacteria</taxon>
        <taxon>Pseudomonadati</taxon>
        <taxon>Pseudomonadota</taxon>
        <taxon>Gammaproteobacteria</taxon>
        <taxon>Oceanospirillales</taxon>
        <taxon>Oceanospirillaceae</taxon>
        <taxon>Pontibacterium</taxon>
    </lineage>
</organism>
<dbReference type="PROSITE" id="PS50059">
    <property type="entry name" value="FKBP_PPIASE"/>
    <property type="match status" value="1"/>
</dbReference>
<gene>
    <name evidence="10" type="ORF">IOQ59_06195</name>
</gene>
<evidence type="ECO:0000313" key="11">
    <source>
        <dbReference type="Proteomes" id="UP000640333"/>
    </source>
</evidence>
<evidence type="ECO:0000313" key="10">
    <source>
        <dbReference type="EMBL" id="MBE9396852.1"/>
    </source>
</evidence>
<dbReference type="EMBL" id="JADEYS010000005">
    <property type="protein sequence ID" value="MBE9396852.1"/>
    <property type="molecule type" value="Genomic_DNA"/>
</dbReference>
<protein>
    <recommendedName>
        <fullName evidence="7">Peptidyl-prolyl cis-trans isomerase</fullName>
        <ecNumber evidence="7">5.2.1.8</ecNumber>
    </recommendedName>
</protein>
<feature type="chain" id="PRO_5035163113" description="Peptidyl-prolyl cis-trans isomerase" evidence="8">
    <location>
        <begin position="22"/>
        <end position="236"/>
    </location>
</feature>
<evidence type="ECO:0000256" key="3">
    <source>
        <dbReference type="ARBA" id="ARBA00022729"/>
    </source>
</evidence>
<dbReference type="InterPro" id="IPR000774">
    <property type="entry name" value="PPIase_FKBP_N"/>
</dbReference>
<dbReference type="InterPro" id="IPR008104">
    <property type="entry name" value="INFPOTNTIATR"/>
</dbReference>
<dbReference type="PANTHER" id="PTHR43811:SF19">
    <property type="entry name" value="39 KDA FK506-BINDING NUCLEAR PROTEIN"/>
    <property type="match status" value="1"/>
</dbReference>
<dbReference type="GO" id="GO:0003755">
    <property type="term" value="F:peptidyl-prolyl cis-trans isomerase activity"/>
    <property type="evidence" value="ECO:0007669"/>
    <property type="project" value="UniProtKB-UniRule"/>
</dbReference>
<evidence type="ECO:0000256" key="2">
    <source>
        <dbReference type="ARBA" id="ARBA00006577"/>
    </source>
</evidence>
<dbReference type="SUPFAM" id="SSF54534">
    <property type="entry name" value="FKBP-like"/>
    <property type="match status" value="1"/>
</dbReference>
<evidence type="ECO:0000256" key="7">
    <source>
        <dbReference type="RuleBase" id="RU003915"/>
    </source>
</evidence>
<dbReference type="PRINTS" id="PR01730">
    <property type="entry name" value="INFPOTNTIATR"/>
</dbReference>
<feature type="domain" description="PPIase FKBP-type" evidence="9">
    <location>
        <begin position="141"/>
        <end position="227"/>
    </location>
</feature>
<dbReference type="GO" id="GO:0016020">
    <property type="term" value="C:membrane"/>
    <property type="evidence" value="ECO:0007669"/>
    <property type="project" value="InterPro"/>
</dbReference>
<evidence type="ECO:0000256" key="5">
    <source>
        <dbReference type="ARBA" id="ARBA00023235"/>
    </source>
</evidence>
<dbReference type="Proteomes" id="UP000640333">
    <property type="component" value="Unassembled WGS sequence"/>
</dbReference>
<evidence type="ECO:0000256" key="4">
    <source>
        <dbReference type="ARBA" id="ARBA00023110"/>
    </source>
</evidence>
<dbReference type="Pfam" id="PF01346">
    <property type="entry name" value="FKBP_N"/>
    <property type="match status" value="1"/>
</dbReference>
<comment type="similarity">
    <text evidence="2 7">Belongs to the FKBP-type PPIase family.</text>
</comment>
<keyword evidence="3 8" id="KW-0732">Signal</keyword>
<dbReference type="InterPro" id="IPR046357">
    <property type="entry name" value="PPIase_dom_sf"/>
</dbReference>
<dbReference type="PANTHER" id="PTHR43811">
    <property type="entry name" value="FKBP-TYPE PEPTIDYL-PROLYL CIS-TRANS ISOMERASE FKPA"/>
    <property type="match status" value="1"/>
</dbReference>
<comment type="caution">
    <text evidence="10">The sequence shown here is derived from an EMBL/GenBank/DDBJ whole genome shotgun (WGS) entry which is preliminary data.</text>
</comment>
<name>A0A8J7FLU4_9GAMM</name>
<keyword evidence="4 6" id="KW-0697">Rotamase</keyword>
<comment type="catalytic activity">
    <reaction evidence="1 6 7">
        <text>[protein]-peptidylproline (omega=180) = [protein]-peptidylproline (omega=0)</text>
        <dbReference type="Rhea" id="RHEA:16237"/>
        <dbReference type="Rhea" id="RHEA-COMP:10747"/>
        <dbReference type="Rhea" id="RHEA-COMP:10748"/>
        <dbReference type="ChEBI" id="CHEBI:83833"/>
        <dbReference type="ChEBI" id="CHEBI:83834"/>
        <dbReference type="EC" id="5.2.1.8"/>
    </reaction>
</comment>
<dbReference type="Gene3D" id="1.10.287.460">
    <property type="entry name" value="Peptidyl-prolyl cis-trans isomerase, FKBP-type, N-terminal domain"/>
    <property type="match status" value="1"/>
</dbReference>
<evidence type="ECO:0000256" key="6">
    <source>
        <dbReference type="PROSITE-ProRule" id="PRU00277"/>
    </source>
</evidence>
<dbReference type="InterPro" id="IPR036944">
    <property type="entry name" value="PPIase_FKBP_N_sf"/>
</dbReference>
<proteinExistence type="inferred from homology"/>
<dbReference type="Gene3D" id="3.10.50.40">
    <property type="match status" value="1"/>
</dbReference>
<reference evidence="10" key="1">
    <citation type="submission" date="2020-10" db="EMBL/GenBank/DDBJ databases">
        <title>Bacterium isolated from coastal waters sediment.</title>
        <authorList>
            <person name="Chen R.-J."/>
            <person name="Lu D.-C."/>
            <person name="Zhu K.-L."/>
            <person name="Du Z.-J."/>
        </authorList>
    </citation>
    <scope>NUCLEOTIDE SEQUENCE</scope>
    <source>
        <strain evidence="10">N1Y112</strain>
    </source>
</reference>
<keyword evidence="11" id="KW-1185">Reference proteome</keyword>
<accession>A0A8J7FLU4</accession>
<evidence type="ECO:0000256" key="8">
    <source>
        <dbReference type="SAM" id="SignalP"/>
    </source>
</evidence>
<feature type="signal peptide" evidence="8">
    <location>
        <begin position="1"/>
        <end position="21"/>
    </location>
</feature>
<evidence type="ECO:0000256" key="1">
    <source>
        <dbReference type="ARBA" id="ARBA00000971"/>
    </source>
</evidence>
<keyword evidence="5 6" id="KW-0413">Isomerase</keyword>
<dbReference type="EC" id="5.2.1.8" evidence="7"/>
<dbReference type="FunFam" id="3.10.50.40:FF:000045">
    <property type="entry name" value="Peptidyl-prolyl cis-trans isomerase"/>
    <property type="match status" value="1"/>
</dbReference>